<dbReference type="AlphaFoldDB" id="A0AAD6CMQ5"/>
<keyword evidence="3" id="KW-1185">Reference proteome</keyword>
<reference evidence="2 3" key="1">
    <citation type="journal article" date="2023" name="IMA Fungus">
        <title>Comparative genomic study of the Penicillium genus elucidates a diverse pangenome and 15 lateral gene transfer events.</title>
        <authorList>
            <person name="Petersen C."/>
            <person name="Sorensen T."/>
            <person name="Nielsen M.R."/>
            <person name="Sondergaard T.E."/>
            <person name="Sorensen J.L."/>
            <person name="Fitzpatrick D.A."/>
            <person name="Frisvad J.C."/>
            <person name="Nielsen K.L."/>
        </authorList>
    </citation>
    <scope>NUCLEOTIDE SEQUENCE [LARGE SCALE GENOMIC DNA]</scope>
    <source>
        <strain evidence="2 3">IBT 35679</strain>
    </source>
</reference>
<feature type="compositionally biased region" description="Low complexity" evidence="1">
    <location>
        <begin position="14"/>
        <end position="29"/>
    </location>
</feature>
<proteinExistence type="predicted"/>
<feature type="compositionally biased region" description="Basic and acidic residues" evidence="1">
    <location>
        <begin position="70"/>
        <end position="84"/>
    </location>
</feature>
<name>A0AAD6CMQ5_9EURO</name>
<gene>
    <name evidence="2" type="ORF">N7494_012905</name>
</gene>
<evidence type="ECO:0000313" key="3">
    <source>
        <dbReference type="Proteomes" id="UP001220324"/>
    </source>
</evidence>
<dbReference type="Proteomes" id="UP001220324">
    <property type="component" value="Unassembled WGS sequence"/>
</dbReference>
<dbReference type="EMBL" id="JAQIZZ010000008">
    <property type="protein sequence ID" value="KAJ5526255.1"/>
    <property type="molecule type" value="Genomic_DNA"/>
</dbReference>
<feature type="compositionally biased region" description="Polar residues" evidence="1">
    <location>
        <begin position="86"/>
        <end position="98"/>
    </location>
</feature>
<feature type="compositionally biased region" description="Polar residues" evidence="1">
    <location>
        <begin position="1"/>
        <end position="10"/>
    </location>
</feature>
<feature type="region of interest" description="Disordered" evidence="1">
    <location>
        <begin position="1"/>
        <end position="134"/>
    </location>
</feature>
<organism evidence="2 3">
    <name type="scientific">Penicillium frequentans</name>
    <dbReference type="NCBI Taxonomy" id="3151616"/>
    <lineage>
        <taxon>Eukaryota</taxon>
        <taxon>Fungi</taxon>
        <taxon>Dikarya</taxon>
        <taxon>Ascomycota</taxon>
        <taxon>Pezizomycotina</taxon>
        <taxon>Eurotiomycetes</taxon>
        <taxon>Eurotiomycetidae</taxon>
        <taxon>Eurotiales</taxon>
        <taxon>Aspergillaceae</taxon>
        <taxon>Penicillium</taxon>
    </lineage>
</organism>
<evidence type="ECO:0000256" key="1">
    <source>
        <dbReference type="SAM" id="MobiDB-lite"/>
    </source>
</evidence>
<accession>A0AAD6CMQ5</accession>
<sequence>MRSHSHQSGNYPKRSASQTSSTTSSSRSTQHSDEKKIRRVSNPIASKIFRSRSKSPTEIDIPKRKHTHSHSLDTHYIPRSDPEKNYFNQCDSSTSSTEMYPEPSSPQSSKQDFPKRASTPTRNNGDDYRRYSGTVNHYGRHSNDWLFGGFSVRDTVRDSIEKLRHHDEKDS</sequence>
<comment type="caution">
    <text evidence="2">The sequence shown here is derived from an EMBL/GenBank/DDBJ whole genome shotgun (WGS) entry which is preliminary data.</text>
</comment>
<evidence type="ECO:0000313" key="2">
    <source>
        <dbReference type="EMBL" id="KAJ5526255.1"/>
    </source>
</evidence>
<protein>
    <submittedName>
        <fullName evidence="2">Uncharacterized protein</fullName>
    </submittedName>
</protein>